<evidence type="ECO:0000256" key="5">
    <source>
        <dbReference type="ARBA" id="ARBA00023204"/>
    </source>
</evidence>
<dbReference type="GO" id="GO:0033557">
    <property type="term" value="C:Slx1-Slx4 complex"/>
    <property type="evidence" value="ECO:0007669"/>
    <property type="project" value="InterPro"/>
</dbReference>
<dbReference type="GO" id="GO:0006281">
    <property type="term" value="P:DNA repair"/>
    <property type="evidence" value="ECO:0007669"/>
    <property type="project" value="UniProtKB-KW"/>
</dbReference>
<keyword evidence="9" id="KW-0378">Hydrolase</keyword>
<accession>A0AAN7WEY1</accession>
<comment type="subcellular location">
    <subcellularLocation>
        <location evidence="1">Nucleus</location>
    </subcellularLocation>
</comment>
<organism evidence="9 10">
    <name type="scientific">Elasticomyces elasticus</name>
    <dbReference type="NCBI Taxonomy" id="574655"/>
    <lineage>
        <taxon>Eukaryota</taxon>
        <taxon>Fungi</taxon>
        <taxon>Dikarya</taxon>
        <taxon>Ascomycota</taxon>
        <taxon>Pezizomycotina</taxon>
        <taxon>Dothideomycetes</taxon>
        <taxon>Dothideomycetidae</taxon>
        <taxon>Mycosphaerellales</taxon>
        <taxon>Teratosphaeriaceae</taxon>
        <taxon>Elasticomyces</taxon>
    </lineage>
</organism>
<dbReference type="Proteomes" id="UP001310594">
    <property type="component" value="Unassembled WGS sequence"/>
</dbReference>
<keyword evidence="5" id="KW-0234">DNA repair</keyword>
<feature type="compositionally biased region" description="Low complexity" evidence="8">
    <location>
        <begin position="294"/>
        <end position="312"/>
    </location>
</feature>
<feature type="compositionally biased region" description="Basic residues" evidence="8">
    <location>
        <begin position="68"/>
        <end position="80"/>
    </location>
</feature>
<dbReference type="GO" id="GO:0006260">
    <property type="term" value="P:DNA replication"/>
    <property type="evidence" value="ECO:0007669"/>
    <property type="project" value="InterPro"/>
</dbReference>
<dbReference type="InterPro" id="IPR018574">
    <property type="entry name" value="Structure-sp_endonuc_su_Slx4"/>
</dbReference>
<feature type="region of interest" description="Disordered" evidence="8">
    <location>
        <begin position="251"/>
        <end position="364"/>
    </location>
</feature>
<evidence type="ECO:0000313" key="9">
    <source>
        <dbReference type="EMBL" id="KAK5705200.1"/>
    </source>
</evidence>
<evidence type="ECO:0000256" key="4">
    <source>
        <dbReference type="ARBA" id="ARBA00023172"/>
    </source>
</evidence>
<feature type="compositionally biased region" description="Low complexity" evidence="8">
    <location>
        <begin position="82"/>
        <end position="97"/>
    </location>
</feature>
<evidence type="ECO:0000256" key="6">
    <source>
        <dbReference type="ARBA" id="ARBA00023242"/>
    </source>
</evidence>
<keyword evidence="4" id="KW-0233">DNA recombination</keyword>
<protein>
    <recommendedName>
        <fullName evidence="7">Structure-specific endonuclease subunit SLX4</fullName>
    </recommendedName>
</protein>
<feature type="region of interest" description="Disordered" evidence="8">
    <location>
        <begin position="29"/>
        <end position="148"/>
    </location>
</feature>
<evidence type="ECO:0000256" key="1">
    <source>
        <dbReference type="ARBA" id="ARBA00004123"/>
    </source>
</evidence>
<dbReference type="GO" id="GO:0006310">
    <property type="term" value="P:DNA recombination"/>
    <property type="evidence" value="ECO:0007669"/>
    <property type="project" value="UniProtKB-KW"/>
</dbReference>
<evidence type="ECO:0000256" key="2">
    <source>
        <dbReference type="ARBA" id="ARBA00006661"/>
    </source>
</evidence>
<evidence type="ECO:0000256" key="8">
    <source>
        <dbReference type="SAM" id="MobiDB-lite"/>
    </source>
</evidence>
<dbReference type="Pfam" id="PF09494">
    <property type="entry name" value="Slx4"/>
    <property type="match status" value="1"/>
</dbReference>
<evidence type="ECO:0000256" key="7">
    <source>
        <dbReference type="ARBA" id="ARBA00029496"/>
    </source>
</evidence>
<dbReference type="EMBL" id="JAVRQU010000003">
    <property type="protein sequence ID" value="KAK5705200.1"/>
    <property type="molecule type" value="Genomic_DNA"/>
</dbReference>
<evidence type="ECO:0000313" key="10">
    <source>
        <dbReference type="Proteomes" id="UP001310594"/>
    </source>
</evidence>
<feature type="compositionally biased region" description="Pro residues" evidence="8">
    <location>
        <begin position="268"/>
        <end position="280"/>
    </location>
</feature>
<proteinExistence type="inferred from homology"/>
<evidence type="ECO:0000256" key="3">
    <source>
        <dbReference type="ARBA" id="ARBA00022763"/>
    </source>
</evidence>
<comment type="caution">
    <text evidence="9">The sequence shown here is derived from an EMBL/GenBank/DDBJ whole genome shotgun (WGS) entry which is preliminary data.</text>
</comment>
<comment type="similarity">
    <text evidence="2">Belongs to the SLX4 family.</text>
</comment>
<name>A0AAN7WEY1_9PEZI</name>
<keyword evidence="6" id="KW-0539">Nucleus</keyword>
<keyword evidence="9" id="KW-0255">Endonuclease</keyword>
<dbReference type="AlphaFoldDB" id="A0AAN7WEY1"/>
<reference evidence="9" key="1">
    <citation type="submission" date="2023-08" db="EMBL/GenBank/DDBJ databases">
        <title>Black Yeasts Isolated from many extreme environments.</title>
        <authorList>
            <person name="Coleine C."/>
            <person name="Stajich J.E."/>
            <person name="Selbmann L."/>
        </authorList>
    </citation>
    <scope>NUCLEOTIDE SEQUENCE</scope>
    <source>
        <strain evidence="9">CCFEE 5810</strain>
    </source>
</reference>
<dbReference type="GO" id="GO:0004519">
    <property type="term" value="F:endonuclease activity"/>
    <property type="evidence" value="ECO:0007669"/>
    <property type="project" value="UniProtKB-KW"/>
</dbReference>
<feature type="region of interest" description="Disordered" evidence="8">
    <location>
        <begin position="475"/>
        <end position="514"/>
    </location>
</feature>
<sequence length="562" mass="61448">MDAANSPRQPLSELLGNFSYVGPAEQQRHLSGAIATKRRRIELQDPAATSTLAREPRKNTTKSAPEKAKKRTKSPTKKPRTVTEAATAAYQPLPAAAEHPSTASKFFVPEKPSPEQPVVEKVKKPRKPRTKAAESTTTEPKKAPRPKKVKVTFEKPLPPPLYSPHHALKQAEQQSFLFGTSSQLAAEESPTFIRQMQAALMESKLVTSTQAMGISPVKMSCAKVPTAPHGTSLSVGQAGSEHWRASSRNWKGGLLNEKSGLKVKKKPTAPPVTKPKPVVPEPIIIHSDPPEETPAPQTAPKPAKQQRKAPTADPDSFINIDDISDHEPPPTPSPPRRKASASPVPVKPLTFDIPPPTNKEPKVSTPIGDAPPQAQFGELEIQAIPSPEPAKIEQPVKTVLASNGVLKSTDAMWVPIKAQLFPQVTAAIRAEPRSTDKETPSWWQKVLLYDPIVLEDLTAFLNAQNIRVTVQRQIPKKATKGKKKKDAEESTENAIPSEITKPTKGRKKKAAEESAEVVVTSETGVQEVREEVQAWMVQKWCEEKSICCLWKEGLRGGVRSNY</sequence>
<keyword evidence="9" id="KW-0540">Nuclease</keyword>
<gene>
    <name evidence="9" type="primary">SLX4</name>
    <name evidence="9" type="ORF">LTR97_002317</name>
</gene>
<keyword evidence="3" id="KW-0227">DNA damage</keyword>
<feature type="compositionally biased region" description="Basic residues" evidence="8">
    <location>
        <begin position="475"/>
        <end position="484"/>
    </location>
</feature>